<dbReference type="Gene3D" id="2.30.30.140">
    <property type="match status" value="1"/>
</dbReference>
<evidence type="ECO:0000313" key="4">
    <source>
        <dbReference type="Proteomes" id="UP000887575"/>
    </source>
</evidence>
<keyword evidence="2" id="KW-1133">Transmembrane helix</keyword>
<keyword evidence="2" id="KW-0472">Membrane</keyword>
<feature type="compositionally biased region" description="Polar residues" evidence="1">
    <location>
        <begin position="615"/>
        <end position="631"/>
    </location>
</feature>
<feature type="region of interest" description="Disordered" evidence="1">
    <location>
        <begin position="401"/>
        <end position="432"/>
    </location>
</feature>
<organism evidence="4 5">
    <name type="scientific">Mesorhabditis belari</name>
    <dbReference type="NCBI Taxonomy" id="2138241"/>
    <lineage>
        <taxon>Eukaryota</taxon>
        <taxon>Metazoa</taxon>
        <taxon>Ecdysozoa</taxon>
        <taxon>Nematoda</taxon>
        <taxon>Chromadorea</taxon>
        <taxon>Rhabditida</taxon>
        <taxon>Rhabditina</taxon>
        <taxon>Rhabditomorpha</taxon>
        <taxon>Rhabditoidea</taxon>
        <taxon>Rhabditidae</taxon>
        <taxon>Mesorhabditinae</taxon>
        <taxon>Mesorhabditis</taxon>
    </lineage>
</organism>
<feature type="region of interest" description="Disordered" evidence="1">
    <location>
        <begin position="613"/>
        <end position="635"/>
    </location>
</feature>
<keyword evidence="2" id="KW-0812">Transmembrane</keyword>
<feature type="domain" description="Tudor" evidence="3">
    <location>
        <begin position="33"/>
        <end position="144"/>
    </location>
</feature>
<sequence>MHDDFGARLGTTGNWSSWHAGGDLPALNIPAQVNDYIDVAIASVSSPSLLEVRLLSAKYSFEWIHHELSVTENFKPLLNARKNDLAVTSIGDTWYRAIVLKRETASEVLVHLLDEGDEERVDFRALYKMPSSITHVPPLAFPLCVPESLWVGIRKEDLHHELANVKLTFRLENTRNTCFTGNDFQVYDEETGALKPLKEALQQRTKLDRVNYVLAQKINHKSMELPSFPTFTSATRNQMNKRQMKRLGQEPFNQGHEDPTTRLPTSTNITIIKPSSEGLSVGAIVAICISSVLSILLLLLASALCFHFLKKQKWRKLFGKRFRDEEKATVESREDMESERKEDTERETRVAAGHSATILRQKKALPPLSKQTELNSSQPPPQPAQQIAMVADSATAITPLDQASRGEPEEERGSDNPPPIHHEEKVAKLDPQIIGRIGTLMALGKMRSADDKNHRKSSSSVDPTQISSTRPSLCLSDRQLERNQKSALTTPNPTMKSITSIRNTSESVSSRPKHRQQSDQHKNGSSLLVSPAMQTTQRESDSTSAKRKLKEEASMRTAIAKTDSTLSMAKRLGAGREQGVWEENSTIDEEEETDDKKIPDNLMLGVEKELYYGTTFDNPSKPSSHRSSQPMSIHESDLEPPHFTHIKQILGAPASPPITWALTPPSDFCLSDRSDAISKMKMASAPQLVQQQSLERSRSKGFEYEVSTDDKIRVNEPMDFTTTHSGGPITAILSPVLDESKDHNTKEKITSKLSPIDADLQSSSFHSAMSEGVNDY</sequence>
<keyword evidence="4" id="KW-1185">Reference proteome</keyword>
<feature type="compositionally biased region" description="Basic and acidic residues" evidence="1">
    <location>
        <begin position="325"/>
        <end position="349"/>
    </location>
</feature>
<dbReference type="AlphaFoldDB" id="A0AAF3EVF0"/>
<reference evidence="5" key="1">
    <citation type="submission" date="2024-02" db="UniProtKB">
        <authorList>
            <consortium name="WormBaseParasite"/>
        </authorList>
    </citation>
    <scope>IDENTIFICATION</scope>
</reference>
<dbReference type="Pfam" id="PF00567">
    <property type="entry name" value="TUDOR"/>
    <property type="match status" value="1"/>
</dbReference>
<evidence type="ECO:0000313" key="5">
    <source>
        <dbReference type="WBParaSite" id="MBELARI_LOCUS18160"/>
    </source>
</evidence>
<feature type="compositionally biased region" description="Polar residues" evidence="1">
    <location>
        <begin position="523"/>
        <end position="537"/>
    </location>
</feature>
<feature type="transmembrane region" description="Helical" evidence="2">
    <location>
        <begin position="281"/>
        <end position="309"/>
    </location>
</feature>
<evidence type="ECO:0000259" key="3">
    <source>
        <dbReference type="Pfam" id="PF00567"/>
    </source>
</evidence>
<feature type="compositionally biased region" description="Basic and acidic residues" evidence="1">
    <location>
        <begin position="404"/>
        <end position="428"/>
    </location>
</feature>
<evidence type="ECO:0000256" key="1">
    <source>
        <dbReference type="SAM" id="MobiDB-lite"/>
    </source>
</evidence>
<name>A0AAF3EVF0_9BILA</name>
<protein>
    <recommendedName>
        <fullName evidence="3">Tudor domain-containing protein</fullName>
    </recommendedName>
</protein>
<feature type="region of interest" description="Disordered" evidence="1">
    <location>
        <begin position="325"/>
        <end position="386"/>
    </location>
</feature>
<dbReference type="WBParaSite" id="MBELARI_LOCUS18160">
    <property type="protein sequence ID" value="MBELARI_LOCUS18160"/>
    <property type="gene ID" value="MBELARI_LOCUS18160"/>
</dbReference>
<proteinExistence type="predicted"/>
<feature type="region of interest" description="Disordered" evidence="1">
    <location>
        <begin position="445"/>
        <end position="557"/>
    </location>
</feature>
<feature type="compositionally biased region" description="Polar residues" evidence="1">
    <location>
        <begin position="458"/>
        <end position="471"/>
    </location>
</feature>
<dbReference type="InterPro" id="IPR002999">
    <property type="entry name" value="Tudor"/>
</dbReference>
<dbReference type="SUPFAM" id="SSF63748">
    <property type="entry name" value="Tudor/PWWP/MBT"/>
    <property type="match status" value="1"/>
</dbReference>
<feature type="compositionally biased region" description="Polar residues" evidence="1">
    <location>
        <begin position="485"/>
        <end position="510"/>
    </location>
</feature>
<dbReference type="Proteomes" id="UP000887575">
    <property type="component" value="Unassembled WGS sequence"/>
</dbReference>
<evidence type="ECO:0000256" key="2">
    <source>
        <dbReference type="SAM" id="Phobius"/>
    </source>
</evidence>
<feature type="region of interest" description="Disordered" evidence="1">
    <location>
        <begin position="573"/>
        <end position="594"/>
    </location>
</feature>
<accession>A0AAF3EVF0</accession>